<keyword evidence="2 4" id="KW-0238">DNA-binding</keyword>
<sequence length="192" mass="22369">MARTKAFDVDTALRQAMDLFWQQGYEKTSMQNLLDHMGIHRKSLYDTFGDKYALFMQAFDRYQEMRTGEIERRVNAQTSVKAAIRCRFDMLIYREELPSQGCFIINTAVELAVHDEQIAQKVKDHFKQTEQRFYRQILQGQQLGEFSAALDALQIAQYLTNASVGLRVMVKITDDVKKLERIVDTTLKVLEE</sequence>
<dbReference type="SUPFAM" id="SSF46689">
    <property type="entry name" value="Homeodomain-like"/>
    <property type="match status" value="1"/>
</dbReference>
<protein>
    <submittedName>
        <fullName evidence="6">TetR/AcrR family transcriptional regulator</fullName>
    </submittedName>
</protein>
<reference evidence="7" key="1">
    <citation type="journal article" date="2019" name="Int. J. Syst. Evol. Microbiol.">
        <title>The Global Catalogue of Microorganisms (GCM) 10K type strain sequencing project: providing services to taxonomists for standard genome sequencing and annotation.</title>
        <authorList>
            <consortium name="The Broad Institute Genomics Platform"/>
            <consortium name="The Broad Institute Genome Sequencing Center for Infectious Disease"/>
            <person name="Wu L."/>
            <person name="Ma J."/>
        </authorList>
    </citation>
    <scope>NUCLEOTIDE SEQUENCE [LARGE SCALE GENOMIC DNA]</scope>
    <source>
        <strain evidence="7">CGMCC 1.12286</strain>
    </source>
</reference>
<evidence type="ECO:0000313" key="7">
    <source>
        <dbReference type="Proteomes" id="UP001597079"/>
    </source>
</evidence>
<dbReference type="RefSeq" id="WP_377941340.1">
    <property type="nucleotide sequence ID" value="NZ_JBHUCX010000013.1"/>
</dbReference>
<dbReference type="InterPro" id="IPR001647">
    <property type="entry name" value="HTH_TetR"/>
</dbReference>
<comment type="caution">
    <text evidence="6">The sequence shown here is derived from an EMBL/GenBank/DDBJ whole genome shotgun (WGS) entry which is preliminary data.</text>
</comment>
<dbReference type="EMBL" id="JBHUCX010000013">
    <property type="protein sequence ID" value="MFD1673796.1"/>
    <property type="molecule type" value="Genomic_DNA"/>
</dbReference>
<feature type="domain" description="HTH tetR-type" evidence="5">
    <location>
        <begin position="6"/>
        <end position="66"/>
    </location>
</feature>
<keyword evidence="3" id="KW-0804">Transcription</keyword>
<dbReference type="PANTHER" id="PTHR47506:SF10">
    <property type="entry name" value="TRANSCRIPTIONAL REGULATORY PROTEIN"/>
    <property type="match status" value="1"/>
</dbReference>
<dbReference type="InterPro" id="IPR036271">
    <property type="entry name" value="Tet_transcr_reg_TetR-rel_C_sf"/>
</dbReference>
<accession>A0ABW4JBQ9</accession>
<dbReference type="Pfam" id="PF16925">
    <property type="entry name" value="TetR_C_13"/>
    <property type="match status" value="1"/>
</dbReference>
<dbReference type="Pfam" id="PF00440">
    <property type="entry name" value="TetR_N"/>
    <property type="match status" value="1"/>
</dbReference>
<evidence type="ECO:0000256" key="2">
    <source>
        <dbReference type="ARBA" id="ARBA00023125"/>
    </source>
</evidence>
<organism evidence="6 7">
    <name type="scientific">Alicyclobacillus fodiniaquatilis</name>
    <dbReference type="NCBI Taxonomy" id="1661150"/>
    <lineage>
        <taxon>Bacteria</taxon>
        <taxon>Bacillati</taxon>
        <taxon>Bacillota</taxon>
        <taxon>Bacilli</taxon>
        <taxon>Bacillales</taxon>
        <taxon>Alicyclobacillaceae</taxon>
        <taxon>Alicyclobacillus</taxon>
    </lineage>
</organism>
<dbReference type="InterPro" id="IPR009057">
    <property type="entry name" value="Homeodomain-like_sf"/>
</dbReference>
<keyword evidence="1" id="KW-0805">Transcription regulation</keyword>
<dbReference type="PROSITE" id="PS50977">
    <property type="entry name" value="HTH_TETR_2"/>
    <property type="match status" value="1"/>
</dbReference>
<keyword evidence="7" id="KW-1185">Reference proteome</keyword>
<evidence type="ECO:0000256" key="1">
    <source>
        <dbReference type="ARBA" id="ARBA00023015"/>
    </source>
</evidence>
<dbReference type="Gene3D" id="1.10.357.10">
    <property type="entry name" value="Tetracycline Repressor, domain 2"/>
    <property type="match status" value="1"/>
</dbReference>
<dbReference type="PANTHER" id="PTHR47506">
    <property type="entry name" value="TRANSCRIPTIONAL REGULATORY PROTEIN"/>
    <property type="match status" value="1"/>
</dbReference>
<evidence type="ECO:0000313" key="6">
    <source>
        <dbReference type="EMBL" id="MFD1673796.1"/>
    </source>
</evidence>
<feature type="DNA-binding region" description="H-T-H motif" evidence="4">
    <location>
        <begin position="29"/>
        <end position="48"/>
    </location>
</feature>
<evidence type="ECO:0000256" key="3">
    <source>
        <dbReference type="ARBA" id="ARBA00023163"/>
    </source>
</evidence>
<proteinExistence type="predicted"/>
<gene>
    <name evidence="6" type="ORF">ACFSB2_03610</name>
</gene>
<name>A0ABW4JBQ9_9BACL</name>
<evidence type="ECO:0000259" key="5">
    <source>
        <dbReference type="PROSITE" id="PS50977"/>
    </source>
</evidence>
<evidence type="ECO:0000256" key="4">
    <source>
        <dbReference type="PROSITE-ProRule" id="PRU00335"/>
    </source>
</evidence>
<dbReference type="SUPFAM" id="SSF48498">
    <property type="entry name" value="Tetracyclin repressor-like, C-terminal domain"/>
    <property type="match status" value="1"/>
</dbReference>
<dbReference type="Proteomes" id="UP001597079">
    <property type="component" value="Unassembled WGS sequence"/>
</dbReference>
<dbReference type="InterPro" id="IPR011075">
    <property type="entry name" value="TetR_C"/>
</dbReference>